<keyword evidence="3" id="KW-1185">Reference proteome</keyword>
<organism evidence="2 3">
    <name type="scientific">Nocardia asteroides NBRC 15531</name>
    <dbReference type="NCBI Taxonomy" id="1110697"/>
    <lineage>
        <taxon>Bacteria</taxon>
        <taxon>Bacillati</taxon>
        <taxon>Actinomycetota</taxon>
        <taxon>Actinomycetes</taxon>
        <taxon>Mycobacteriales</taxon>
        <taxon>Nocardiaceae</taxon>
        <taxon>Nocardia</taxon>
    </lineage>
</organism>
<comment type="caution">
    <text evidence="2">The sequence shown here is derived from an EMBL/GenBank/DDBJ whole genome shotgun (WGS) entry which is preliminary data.</text>
</comment>
<dbReference type="EMBL" id="BAFO02000036">
    <property type="protein sequence ID" value="GAD87625.1"/>
    <property type="molecule type" value="Genomic_DNA"/>
</dbReference>
<name>U5EK60_NOCAS</name>
<evidence type="ECO:0000313" key="2">
    <source>
        <dbReference type="EMBL" id="GAD87625.1"/>
    </source>
</evidence>
<dbReference type="Proteomes" id="UP000017048">
    <property type="component" value="Unassembled WGS sequence"/>
</dbReference>
<feature type="signal peptide" evidence="1">
    <location>
        <begin position="1"/>
        <end position="28"/>
    </location>
</feature>
<dbReference type="AlphaFoldDB" id="U5EK60"/>
<keyword evidence="1" id="KW-0732">Signal</keyword>
<evidence type="ECO:0000313" key="3">
    <source>
        <dbReference type="Proteomes" id="UP000017048"/>
    </source>
</evidence>
<feature type="chain" id="PRO_5004659390" evidence="1">
    <location>
        <begin position="29"/>
        <end position="55"/>
    </location>
</feature>
<gene>
    <name evidence="2" type="ORF">NCAST_36_00070</name>
</gene>
<sequence>MFAKTARPFAVAALALSVTALGAGTASAATAQPVVGSVAVCASIPVGPISISVCL</sequence>
<dbReference type="STRING" id="1824.SAMN05444423_110165"/>
<proteinExistence type="predicted"/>
<protein>
    <submittedName>
        <fullName evidence="2">Uncharacterized protein</fullName>
    </submittedName>
</protein>
<reference evidence="2 3" key="1">
    <citation type="journal article" date="2014" name="BMC Genomics">
        <title>Genome based analysis of type-I polyketide synthase and nonribosomal peptide synthetase gene clusters in seven strains of five representative Nocardia species.</title>
        <authorList>
            <person name="Komaki H."/>
            <person name="Ichikawa N."/>
            <person name="Hosoyama A."/>
            <person name="Takahashi-Nakaguchi A."/>
            <person name="Matsuzawa T."/>
            <person name="Suzuki K."/>
            <person name="Fujita N."/>
            <person name="Gonoi T."/>
        </authorList>
    </citation>
    <scope>NUCLEOTIDE SEQUENCE [LARGE SCALE GENOMIC DNA]</scope>
    <source>
        <strain evidence="2 3">NBRC 15531</strain>
    </source>
</reference>
<accession>U5EK60</accession>
<evidence type="ECO:0000256" key="1">
    <source>
        <dbReference type="SAM" id="SignalP"/>
    </source>
</evidence>
<dbReference type="RefSeq" id="WP_019046451.1">
    <property type="nucleotide sequence ID" value="NZ_BAFO02000036.1"/>
</dbReference>
<dbReference type="GeneID" id="91519910"/>